<name>A0A0R2CS90_9LACO</name>
<evidence type="ECO:0000313" key="3">
    <source>
        <dbReference type="Proteomes" id="UP000051638"/>
    </source>
</evidence>
<dbReference type="PATRIC" id="fig|1423796.3.peg.233"/>
<dbReference type="EMBL" id="AYYI01000087">
    <property type="protein sequence ID" value="KRM94657.1"/>
    <property type="molecule type" value="Genomic_DNA"/>
</dbReference>
<reference evidence="2 3" key="1">
    <citation type="journal article" date="2015" name="Genome Announc.">
        <title>Expanding the biotechnology potential of lactobacilli through comparative genomics of 213 strains and associated genera.</title>
        <authorList>
            <person name="Sun Z."/>
            <person name="Harris H.M."/>
            <person name="McCann A."/>
            <person name="Guo C."/>
            <person name="Argimon S."/>
            <person name="Zhang W."/>
            <person name="Yang X."/>
            <person name="Jeffery I.B."/>
            <person name="Cooney J.C."/>
            <person name="Kagawa T.F."/>
            <person name="Liu W."/>
            <person name="Song Y."/>
            <person name="Salvetti E."/>
            <person name="Wrobel A."/>
            <person name="Rasinkangas P."/>
            <person name="Parkhill J."/>
            <person name="Rea M.C."/>
            <person name="O'Sullivan O."/>
            <person name="Ritari J."/>
            <person name="Douillard F.P."/>
            <person name="Paul Ross R."/>
            <person name="Yang R."/>
            <person name="Briner A.E."/>
            <person name="Felis G.E."/>
            <person name="de Vos W.M."/>
            <person name="Barrangou R."/>
            <person name="Klaenhammer T.R."/>
            <person name="Caufield P.W."/>
            <person name="Cui Y."/>
            <person name="Zhang H."/>
            <person name="O'Toole P.W."/>
        </authorList>
    </citation>
    <scope>NUCLEOTIDE SEQUENCE [LARGE SCALE GENOMIC DNA]</scope>
    <source>
        <strain evidence="2 3">DSM 20253</strain>
    </source>
</reference>
<keyword evidence="1" id="KW-0812">Transmembrane</keyword>
<proteinExistence type="predicted"/>
<organism evidence="2 3">
    <name type="scientific">Loigolactobacillus rennini DSM 20253</name>
    <dbReference type="NCBI Taxonomy" id="1423796"/>
    <lineage>
        <taxon>Bacteria</taxon>
        <taxon>Bacillati</taxon>
        <taxon>Bacillota</taxon>
        <taxon>Bacilli</taxon>
        <taxon>Lactobacillales</taxon>
        <taxon>Lactobacillaceae</taxon>
        <taxon>Loigolactobacillus</taxon>
    </lineage>
</organism>
<dbReference type="Proteomes" id="UP000051638">
    <property type="component" value="Unassembled WGS sequence"/>
</dbReference>
<comment type="caution">
    <text evidence="2">The sequence shown here is derived from an EMBL/GenBank/DDBJ whole genome shotgun (WGS) entry which is preliminary data.</text>
</comment>
<feature type="transmembrane region" description="Helical" evidence="1">
    <location>
        <begin position="9"/>
        <end position="26"/>
    </location>
</feature>
<keyword evidence="3" id="KW-1185">Reference proteome</keyword>
<evidence type="ECO:0000313" key="2">
    <source>
        <dbReference type="EMBL" id="KRM94657.1"/>
    </source>
</evidence>
<protein>
    <submittedName>
        <fullName evidence="2">Uncharacterized protein</fullName>
    </submittedName>
</protein>
<sequence>MHHKINSNYIYLIICANILLFYFLFAKTQKNIFLILFLVEWIGFTIYGYVLILYYLIKK</sequence>
<feature type="transmembrane region" description="Helical" evidence="1">
    <location>
        <begin position="32"/>
        <end position="57"/>
    </location>
</feature>
<keyword evidence="1" id="KW-0472">Membrane</keyword>
<gene>
    <name evidence="2" type="ORF">FC24_GL000221</name>
</gene>
<dbReference type="STRING" id="1423796.FC24_GL000221"/>
<accession>A0A0R2CS90</accession>
<keyword evidence="1" id="KW-1133">Transmembrane helix</keyword>
<evidence type="ECO:0000256" key="1">
    <source>
        <dbReference type="SAM" id="Phobius"/>
    </source>
</evidence>
<dbReference type="AlphaFoldDB" id="A0A0R2CS90"/>